<evidence type="ECO:0000256" key="3">
    <source>
        <dbReference type="PIRSR" id="PIRSR001434-2"/>
    </source>
</evidence>
<evidence type="ECO:0000313" key="6">
    <source>
        <dbReference type="Proteomes" id="UP000426027"/>
    </source>
</evidence>
<dbReference type="Gene3D" id="3.90.1150.10">
    <property type="entry name" value="Aspartate Aminotransferase, domain 1"/>
    <property type="match status" value="1"/>
</dbReference>
<dbReference type="GO" id="GO:0030170">
    <property type="term" value="F:pyridoxal phosphate binding"/>
    <property type="evidence" value="ECO:0007669"/>
    <property type="project" value="InterPro"/>
</dbReference>
<organism evidence="5 6">
    <name type="scientific">Phnomibacter ginsenosidimutans</name>
    <dbReference type="NCBI Taxonomy" id="2676868"/>
    <lineage>
        <taxon>Bacteria</taxon>
        <taxon>Pseudomonadati</taxon>
        <taxon>Bacteroidota</taxon>
        <taxon>Chitinophagia</taxon>
        <taxon>Chitinophagales</taxon>
        <taxon>Chitinophagaceae</taxon>
        <taxon>Phnomibacter</taxon>
    </lineage>
</organism>
<keyword evidence="2 3" id="KW-0663">Pyridoxal phosphate</keyword>
<comment type="cofactor">
    <cofactor evidence="1 4">
        <name>pyridoxal 5'-phosphate</name>
        <dbReference type="ChEBI" id="CHEBI:597326"/>
    </cofactor>
</comment>
<dbReference type="PANTHER" id="PTHR11808:SF80">
    <property type="entry name" value="CYSTATHIONINE GAMMA-LYASE"/>
    <property type="match status" value="1"/>
</dbReference>
<evidence type="ECO:0000256" key="2">
    <source>
        <dbReference type="ARBA" id="ARBA00022898"/>
    </source>
</evidence>
<keyword evidence="6" id="KW-1185">Reference proteome</keyword>
<dbReference type="AlphaFoldDB" id="A0A6I6G9X5"/>
<name>A0A6I6G9X5_9BACT</name>
<dbReference type="GO" id="GO:0008483">
    <property type="term" value="F:transaminase activity"/>
    <property type="evidence" value="ECO:0007669"/>
    <property type="project" value="UniProtKB-KW"/>
</dbReference>
<proteinExistence type="inferred from homology"/>
<comment type="similarity">
    <text evidence="4">Belongs to the trans-sulfuration enzymes family.</text>
</comment>
<protein>
    <submittedName>
        <fullName evidence="5">Aminotransferase class V-fold PLP-dependent enzyme</fullName>
    </submittedName>
</protein>
<dbReference type="InterPro" id="IPR054542">
    <property type="entry name" value="Cys_met_metab_PP"/>
</dbReference>
<gene>
    <name evidence="5" type="ORF">GLV81_16295</name>
</gene>
<dbReference type="PANTHER" id="PTHR11808">
    <property type="entry name" value="TRANS-SULFURATION ENZYME FAMILY MEMBER"/>
    <property type="match status" value="1"/>
</dbReference>
<dbReference type="RefSeq" id="WP_157479809.1">
    <property type="nucleotide sequence ID" value="NZ_CP046566.1"/>
</dbReference>
<dbReference type="Pfam" id="PF01053">
    <property type="entry name" value="Cys_Met_Meta_PP"/>
    <property type="match status" value="1"/>
</dbReference>
<evidence type="ECO:0000256" key="1">
    <source>
        <dbReference type="ARBA" id="ARBA00001933"/>
    </source>
</evidence>
<evidence type="ECO:0000256" key="4">
    <source>
        <dbReference type="RuleBase" id="RU362118"/>
    </source>
</evidence>
<sequence>MSDLDLSYILNQLGEQHEEYFNAVSPPIVQTSNFLFDTVDDLRQAFAAEYDAFLYSRGNNPTVEILKQKLAALDGAEDALVFNSGASAIFCSVLPFVKSGDHIVSVKAPYTWAQRLFEVILPRFGVTTTYIDGTAIEHWQAATQANTVLYYLESPNSWTYELQDLSAVAALAKQHNIVTVIDNSYCTPLYQQPIKHGIDLVLQSATKFIGGHSDVVAGVVSGSKAHMSKIFYSEYMTTGAGATPFHAWLLLRGLRTLPIRLERVTRTTHAMIAWLKLQPWVSNIIYPLDAQHPQYALAKSQMKDAGGLLTFALEVKTVQQMESFCNALKRFRMAVSWGGHESLIIPKCAGMPAEDFDASNATHRQVRVYFGLEDAEVLQHDLLQAGKQAGLNIH</sequence>
<dbReference type="EMBL" id="CP046566">
    <property type="protein sequence ID" value="QGW29457.1"/>
    <property type="molecule type" value="Genomic_DNA"/>
</dbReference>
<dbReference type="GO" id="GO:0016846">
    <property type="term" value="F:carbon-sulfur lyase activity"/>
    <property type="evidence" value="ECO:0007669"/>
    <property type="project" value="TreeGrafter"/>
</dbReference>
<dbReference type="InterPro" id="IPR000277">
    <property type="entry name" value="Cys/Met-Metab_PyrdxlP-dep_enz"/>
</dbReference>
<keyword evidence="5" id="KW-0032">Aminotransferase</keyword>
<dbReference type="SUPFAM" id="SSF53383">
    <property type="entry name" value="PLP-dependent transferases"/>
    <property type="match status" value="1"/>
</dbReference>
<dbReference type="GO" id="GO:0005737">
    <property type="term" value="C:cytoplasm"/>
    <property type="evidence" value="ECO:0007669"/>
    <property type="project" value="TreeGrafter"/>
</dbReference>
<dbReference type="PROSITE" id="PS00868">
    <property type="entry name" value="CYS_MET_METAB_PP"/>
    <property type="match status" value="1"/>
</dbReference>
<dbReference type="KEGG" id="fls:GLV81_16295"/>
<dbReference type="CDD" id="cd00614">
    <property type="entry name" value="CGS_like"/>
    <property type="match status" value="1"/>
</dbReference>
<evidence type="ECO:0000313" key="5">
    <source>
        <dbReference type="EMBL" id="QGW29457.1"/>
    </source>
</evidence>
<reference evidence="5 6" key="1">
    <citation type="submission" date="2019-11" db="EMBL/GenBank/DDBJ databases">
        <authorList>
            <person name="Im W.T."/>
        </authorList>
    </citation>
    <scope>NUCLEOTIDE SEQUENCE [LARGE SCALE GENOMIC DNA]</scope>
    <source>
        <strain evidence="5 6">SB-02</strain>
    </source>
</reference>
<dbReference type="InterPro" id="IPR015424">
    <property type="entry name" value="PyrdxlP-dep_Trfase"/>
</dbReference>
<dbReference type="FunFam" id="3.40.640.10:FF:000046">
    <property type="entry name" value="Cystathionine gamma-lyase"/>
    <property type="match status" value="1"/>
</dbReference>
<feature type="modified residue" description="N6-(pyridoxal phosphate)lysine" evidence="3">
    <location>
        <position position="207"/>
    </location>
</feature>
<dbReference type="Gene3D" id="3.40.640.10">
    <property type="entry name" value="Type I PLP-dependent aspartate aminotransferase-like (Major domain)"/>
    <property type="match status" value="1"/>
</dbReference>
<dbReference type="GO" id="GO:0019346">
    <property type="term" value="P:transsulfuration"/>
    <property type="evidence" value="ECO:0007669"/>
    <property type="project" value="InterPro"/>
</dbReference>
<keyword evidence="5" id="KW-0808">Transferase</keyword>
<dbReference type="Proteomes" id="UP000426027">
    <property type="component" value="Chromosome"/>
</dbReference>
<dbReference type="InterPro" id="IPR015422">
    <property type="entry name" value="PyrdxlP-dep_Trfase_small"/>
</dbReference>
<dbReference type="InterPro" id="IPR015421">
    <property type="entry name" value="PyrdxlP-dep_Trfase_major"/>
</dbReference>
<accession>A0A6I6G9X5</accession>
<dbReference type="PIRSF" id="PIRSF001434">
    <property type="entry name" value="CGS"/>
    <property type="match status" value="1"/>
</dbReference>